<evidence type="ECO:0000313" key="2">
    <source>
        <dbReference type="EMBL" id="KAF3099512.1"/>
    </source>
</evidence>
<dbReference type="Pfam" id="PF03476">
    <property type="entry name" value="MOSC_N"/>
    <property type="match status" value="1"/>
</dbReference>
<comment type="caution">
    <text evidence="3">The sequence shown here is derived from an EMBL/GenBank/DDBJ whole genome shotgun (WGS) entry which is preliminary data.</text>
</comment>
<dbReference type="SUPFAM" id="SSF141673">
    <property type="entry name" value="MOSC N-terminal domain-like"/>
    <property type="match status" value="1"/>
</dbReference>
<reference evidence="4 5" key="1">
    <citation type="submission" date="2019-06" db="EMBL/GenBank/DDBJ databases">
        <authorList>
            <person name="Palmer J.M."/>
        </authorList>
    </citation>
    <scope>NUCLEOTIDE SEQUENCE [LARGE SCALE GENOMIC DNA]</scope>
    <source>
        <strain evidence="2 4">TWF102</strain>
        <strain evidence="3 5">TWF703</strain>
    </source>
</reference>
<evidence type="ECO:0000313" key="3">
    <source>
        <dbReference type="EMBL" id="KAF3128389.1"/>
    </source>
</evidence>
<dbReference type="Proteomes" id="UP000480548">
    <property type="component" value="Unassembled WGS sequence"/>
</dbReference>
<feature type="domain" description="MOSC" evidence="1">
    <location>
        <begin position="236"/>
        <end position="391"/>
    </location>
</feature>
<dbReference type="AlphaFoldDB" id="A0A7C8JMV0"/>
<gene>
    <name evidence="2" type="ORF">TWF102_005485</name>
    <name evidence="3" type="ORF">TWF703_009625</name>
</gene>
<dbReference type="PROSITE" id="PS51340">
    <property type="entry name" value="MOSC"/>
    <property type="match status" value="1"/>
</dbReference>
<dbReference type="EMBL" id="WIQZ01000071">
    <property type="protein sequence ID" value="KAF3128389.1"/>
    <property type="molecule type" value="Genomic_DNA"/>
</dbReference>
<dbReference type="GO" id="GO:0030151">
    <property type="term" value="F:molybdenum ion binding"/>
    <property type="evidence" value="ECO:0007669"/>
    <property type="project" value="InterPro"/>
</dbReference>
<dbReference type="GO" id="GO:0030170">
    <property type="term" value="F:pyridoxal phosphate binding"/>
    <property type="evidence" value="ECO:0007669"/>
    <property type="project" value="InterPro"/>
</dbReference>
<dbReference type="PANTHER" id="PTHR14237:SF23">
    <property type="entry name" value="MOSC DOMAIN PROTEIN (AFU_ORTHOLOGUE AFUA_7G05900)"/>
    <property type="match status" value="1"/>
</dbReference>
<evidence type="ECO:0000259" key="1">
    <source>
        <dbReference type="PROSITE" id="PS51340"/>
    </source>
</evidence>
<protein>
    <recommendedName>
        <fullName evidence="1">MOSC domain-containing protein</fullName>
    </recommendedName>
</protein>
<accession>A0A7C8JMV0</accession>
<sequence length="409" mass="45969">MASHLPRLENLDSISDIYKDHAFLINSAVGYAVALLSIAYFCREYLPISIRRKPAFGFPQTISNIGDEFQYSKDQKAGQDFRVKSLWVYPVKGCRGIEVASSKICHTGLQYDRQFMFASCSPGTKAWVFASQRGFPKMALIHTSIDPVNNTLTISYPAKPHFLASLIYGNKFRKSFTVPLDVNALPENKLAKYPVTEVEIWRQKSVGYDLSAHIPQELKDAIFSKNYTKVDVGLFAVVDGRNRGINHMGPPVEVLGRPNTIGFADFAPIHILGLASVREFNELVKGEIPDLSVRRFRPNIIVGGSPSYDEDDWQTIKIGNEDYHVMSRTPRCKVPNNDPDTGERNRNEPDVTIRGQRNIDPGAPLLGCMGMHMVPFEREGSINVGDKIDIKSRTPDHKWGRNLWTQIEG</sequence>
<dbReference type="InterPro" id="IPR011037">
    <property type="entry name" value="Pyrv_Knase-like_insert_dom_sf"/>
</dbReference>
<evidence type="ECO:0000313" key="4">
    <source>
        <dbReference type="Proteomes" id="UP000475325"/>
    </source>
</evidence>
<dbReference type="GO" id="GO:0003824">
    <property type="term" value="F:catalytic activity"/>
    <property type="evidence" value="ECO:0007669"/>
    <property type="project" value="InterPro"/>
</dbReference>
<proteinExistence type="predicted"/>
<dbReference type="Proteomes" id="UP000475325">
    <property type="component" value="Unassembled WGS sequence"/>
</dbReference>
<name>A0A7C8JMV0_ORBOL</name>
<dbReference type="PANTHER" id="PTHR14237">
    <property type="entry name" value="MOLYBDOPTERIN COFACTOR SULFURASE MOSC"/>
    <property type="match status" value="1"/>
</dbReference>
<dbReference type="SUPFAM" id="SSF50800">
    <property type="entry name" value="PK beta-barrel domain-like"/>
    <property type="match status" value="1"/>
</dbReference>
<dbReference type="InterPro" id="IPR005302">
    <property type="entry name" value="MoCF_Sase_C"/>
</dbReference>
<organism evidence="3 5">
    <name type="scientific">Orbilia oligospora</name>
    <name type="common">Nematode-trapping fungus</name>
    <name type="synonym">Arthrobotrys oligospora</name>
    <dbReference type="NCBI Taxonomy" id="2813651"/>
    <lineage>
        <taxon>Eukaryota</taxon>
        <taxon>Fungi</taxon>
        <taxon>Dikarya</taxon>
        <taxon>Ascomycota</taxon>
        <taxon>Pezizomycotina</taxon>
        <taxon>Orbiliomycetes</taxon>
        <taxon>Orbiliales</taxon>
        <taxon>Orbiliaceae</taxon>
        <taxon>Orbilia</taxon>
    </lineage>
</organism>
<dbReference type="EMBL" id="WIQW01000028">
    <property type="protein sequence ID" value="KAF3099512.1"/>
    <property type="molecule type" value="Genomic_DNA"/>
</dbReference>
<dbReference type="InterPro" id="IPR005303">
    <property type="entry name" value="MOCOS_middle"/>
</dbReference>
<evidence type="ECO:0000313" key="5">
    <source>
        <dbReference type="Proteomes" id="UP000480548"/>
    </source>
</evidence>
<dbReference type="Pfam" id="PF03473">
    <property type="entry name" value="MOSC"/>
    <property type="match status" value="1"/>
</dbReference>